<proteinExistence type="predicted"/>
<keyword evidence="2" id="KW-1185">Reference proteome</keyword>
<evidence type="ECO:0000313" key="1">
    <source>
        <dbReference type="EMBL" id="KAK8217329.1"/>
    </source>
</evidence>
<sequence length="142" mass="15772">MCILQTNTHALCGHPESELGYVSRCSTMRTLVSECPEKYRHARIEDCPDIMENAELNVQKVMMAGYCGKCLLFENTFRTPEMEEYVERLGRGKKGWVSVGGGTTDKSVSGEEVGKKEEPNDDVKQDRGVLAFGELVFSLGAD</sequence>
<dbReference type="EMBL" id="JAMKPW020000006">
    <property type="protein sequence ID" value="KAK8217329.1"/>
    <property type="molecule type" value="Genomic_DNA"/>
</dbReference>
<name>A0ACC3SKP2_9PEZI</name>
<dbReference type="Proteomes" id="UP001320706">
    <property type="component" value="Unassembled WGS sequence"/>
</dbReference>
<evidence type="ECO:0000313" key="2">
    <source>
        <dbReference type="Proteomes" id="UP001320706"/>
    </source>
</evidence>
<accession>A0ACC3SKP2</accession>
<gene>
    <name evidence="1" type="ORF">M8818_001582</name>
</gene>
<reference evidence="1" key="1">
    <citation type="submission" date="2024-02" db="EMBL/GenBank/DDBJ databases">
        <title>Metagenome Assembled Genome of Zalaria obscura JY119.</title>
        <authorList>
            <person name="Vighnesh L."/>
            <person name="Jagadeeshwari U."/>
            <person name="Venkata Ramana C."/>
            <person name="Sasikala C."/>
        </authorList>
    </citation>
    <scope>NUCLEOTIDE SEQUENCE</scope>
    <source>
        <strain evidence="1">JY119</strain>
    </source>
</reference>
<protein>
    <submittedName>
        <fullName evidence="1">Uncharacterized protein</fullName>
    </submittedName>
</protein>
<comment type="caution">
    <text evidence="1">The sequence shown here is derived from an EMBL/GenBank/DDBJ whole genome shotgun (WGS) entry which is preliminary data.</text>
</comment>
<organism evidence="1 2">
    <name type="scientific">Zalaria obscura</name>
    <dbReference type="NCBI Taxonomy" id="2024903"/>
    <lineage>
        <taxon>Eukaryota</taxon>
        <taxon>Fungi</taxon>
        <taxon>Dikarya</taxon>
        <taxon>Ascomycota</taxon>
        <taxon>Pezizomycotina</taxon>
        <taxon>Dothideomycetes</taxon>
        <taxon>Dothideomycetidae</taxon>
        <taxon>Dothideales</taxon>
        <taxon>Zalariaceae</taxon>
        <taxon>Zalaria</taxon>
    </lineage>
</organism>